<comment type="caution">
    <text evidence="1">The sequence shown here is derived from an EMBL/GenBank/DDBJ whole genome shotgun (WGS) entry which is preliminary data.</text>
</comment>
<dbReference type="Proteomes" id="UP000479710">
    <property type="component" value="Unassembled WGS sequence"/>
</dbReference>
<organism evidence="1 2">
    <name type="scientific">Oryza meyeriana var. granulata</name>
    <dbReference type="NCBI Taxonomy" id="110450"/>
    <lineage>
        <taxon>Eukaryota</taxon>
        <taxon>Viridiplantae</taxon>
        <taxon>Streptophyta</taxon>
        <taxon>Embryophyta</taxon>
        <taxon>Tracheophyta</taxon>
        <taxon>Spermatophyta</taxon>
        <taxon>Magnoliopsida</taxon>
        <taxon>Liliopsida</taxon>
        <taxon>Poales</taxon>
        <taxon>Poaceae</taxon>
        <taxon>BOP clade</taxon>
        <taxon>Oryzoideae</taxon>
        <taxon>Oryzeae</taxon>
        <taxon>Oryzinae</taxon>
        <taxon>Oryza</taxon>
        <taxon>Oryza meyeriana</taxon>
    </lineage>
</organism>
<reference evidence="1 2" key="1">
    <citation type="submission" date="2019-11" db="EMBL/GenBank/DDBJ databases">
        <title>Whole genome sequence of Oryza granulata.</title>
        <authorList>
            <person name="Li W."/>
        </authorList>
    </citation>
    <scope>NUCLEOTIDE SEQUENCE [LARGE SCALE GENOMIC DNA]</scope>
    <source>
        <strain evidence="2">cv. Menghai</strain>
        <tissue evidence="1">Leaf</tissue>
    </source>
</reference>
<proteinExistence type="predicted"/>
<dbReference type="EMBL" id="SPHZ02000004">
    <property type="protein sequence ID" value="KAF0922590.1"/>
    <property type="molecule type" value="Genomic_DNA"/>
</dbReference>
<dbReference type="AlphaFoldDB" id="A0A6G1ECR9"/>
<evidence type="ECO:0000313" key="2">
    <source>
        <dbReference type="Proteomes" id="UP000479710"/>
    </source>
</evidence>
<gene>
    <name evidence="1" type="ORF">E2562_039498</name>
</gene>
<protein>
    <submittedName>
        <fullName evidence="1">Uncharacterized protein</fullName>
    </submittedName>
</protein>
<sequence>MTVLIGEEVIAGACGLMQHMATLLAHWQATRCPCGLMWRRASTDVTTGHAGDSKGATRRKIKVELRWSGATLCFAHE</sequence>
<accession>A0A6G1ECR9</accession>
<name>A0A6G1ECR9_9ORYZ</name>
<evidence type="ECO:0000313" key="1">
    <source>
        <dbReference type="EMBL" id="KAF0922590.1"/>
    </source>
</evidence>
<keyword evidence="2" id="KW-1185">Reference proteome</keyword>